<feature type="compositionally biased region" description="Acidic residues" evidence="12">
    <location>
        <begin position="2398"/>
        <end position="2428"/>
    </location>
</feature>
<feature type="compositionally biased region" description="Basic and acidic residues" evidence="12">
    <location>
        <begin position="2345"/>
        <end position="2355"/>
    </location>
</feature>
<protein>
    <recommendedName>
        <fullName evidence="4">HECT-type E3 ubiquitin transferase</fullName>
        <ecNumber evidence="4">2.3.2.26</ecNumber>
    </recommendedName>
</protein>
<dbReference type="InterPro" id="IPR009060">
    <property type="entry name" value="UBA-like_sf"/>
</dbReference>
<evidence type="ECO:0000256" key="2">
    <source>
        <dbReference type="ARBA" id="ARBA00004123"/>
    </source>
</evidence>
<dbReference type="PROSITE" id="PS50237">
    <property type="entry name" value="HECT"/>
    <property type="match status" value="1"/>
</dbReference>
<feature type="region of interest" description="Disordered" evidence="12">
    <location>
        <begin position="1827"/>
        <end position="1882"/>
    </location>
</feature>
<dbReference type="Pfam" id="PF06025">
    <property type="entry name" value="DUF913"/>
    <property type="match status" value="1"/>
</dbReference>
<dbReference type="Pfam" id="PF14377">
    <property type="entry name" value="UBM"/>
    <property type="match status" value="1"/>
</dbReference>
<feature type="domain" description="HECT" evidence="14">
    <location>
        <begin position="3605"/>
        <end position="3941"/>
    </location>
</feature>
<proteinExistence type="inferred from homology"/>
<dbReference type="SUPFAM" id="SSF48371">
    <property type="entry name" value="ARM repeat"/>
    <property type="match status" value="1"/>
</dbReference>
<keyword evidence="8" id="KW-0509">mRNA transport</keyword>
<evidence type="ECO:0000256" key="11">
    <source>
        <dbReference type="PROSITE-ProRule" id="PRU00104"/>
    </source>
</evidence>
<dbReference type="Gene3D" id="3.30.2160.10">
    <property type="entry name" value="Hect, E3 ligase catalytic domain"/>
    <property type="match status" value="1"/>
</dbReference>
<dbReference type="InterPro" id="IPR025527">
    <property type="entry name" value="HUWE1/Rev1_UBM"/>
</dbReference>
<evidence type="ECO:0000256" key="5">
    <source>
        <dbReference type="ARBA" id="ARBA00022448"/>
    </source>
</evidence>
<feature type="region of interest" description="Disordered" evidence="12">
    <location>
        <begin position="2742"/>
        <end position="2804"/>
    </location>
</feature>
<dbReference type="EC" id="2.3.2.26" evidence="4"/>
<evidence type="ECO:0000256" key="8">
    <source>
        <dbReference type="ARBA" id="ARBA00022816"/>
    </source>
</evidence>
<feature type="compositionally biased region" description="Polar residues" evidence="12">
    <location>
        <begin position="1382"/>
        <end position="1391"/>
    </location>
</feature>
<sequence>MKIKKTPVKKLAVPPLPIRNLIKTLKECPEAEIANHIEATPEWTWPRGDLFHWVGVLNRFDEILETLCKRYDMKKPQSKVMTPGDWRLTIAMLTFSRLLLENCTNRNLYASYEQLNDLLNARDLDILESCLRLLLRPAQRHSAQRSARSIFTVSQDKLLALAHSWGSKEYGLDMQQLADDKAEIPERMRTLSFQFYRTITPNKQPNSDAASTTSSGSSTIVPTASSSTTPSVSASSSSPTKQRRPSNSAVSSTVHPPSNASSNATSSTNEGMVVIQVSDLSQMGSSDYGILQHLVDEYKVPEEHHFQLLSRIRIATGITDPKHRKQLLLIRILAIAVMSHVLPENVALEKFFAFEPEIIQSLTDLIHPDHNVPFNLQTVALFAIDGLAHLRSKQLEVLAAVNASASHGVLLYALRKIVTNIDAPNVPYSQEYLDAMFAFISFIIGSQMGGNMVISAGIVPVILQMLSNKQPTQLKNVTKGVTILDSLIYGFSTAFTSFCSAGGLNSLVARIKDEVDYSLKLVKEAEVSQMIGVTSTSVSSDKDQVKDEDASPIPFERTALLKAMFKFVIHMMQSPGTQEGLRNLIDTSLPATLKDIMENPNALGNSVYAHAINTMTSFIHNEPTSLVILQEAKIPQTLLASLSKEIPPSNDVAVNLPGAFGAICLNPAGLEMFNKEFSIKKFFDIFTSIPHVQAFQDNDVASNLGVSMDELIRHQPSLKANVMSEIVAMLKQVLTMCGSEEVVENDIVFCTLQKTRAKGAPPLGHVSEEDGAKDDRKDSLVAQLIEASARFCESFFANTSSAKDFLKSDGVDILMRFYTLPTLPYDLANTPAFFTLSHLLKLLSETNPGTAISAVLKEVNKMLLKVQPLLQSNNPTSELIQYIDISESSEDVISKGNDILRNLTSLHALSGLISDMFCASAFSHGRNSASVLAAFVDAQGDKALAGLGQLHRTCVWESITMRRILQNNWNDPNPKAKKIYNPASVPGTVDDNTNDSVSEDKEMTAVNPNVDTYTPSAINTKYFKFLLTQIPHYLTPMYQGMVKMLFNRRDVEASQRAHSFQIADSLSRVLQGHVSWKLLDSSASAQDKYTYLNTMLKLLPFLFLDDRSPATLQTIMVVSFVRTGGLELLFSWLDTFWAETIAIHSSSTVAEKEQKDLLVKLYGSIEIILSVIQMFTSYKLLLESSHTSPLTSKDDKNRKEDFFEPHEFLVDLRLAVLPRIRSLWMDKQLDHCPAVITRHVIQIITNILKAAGETKPPAPSTPQAVIGTPSSVFGARPLVPDAASVATLLDMGFPRSAAEQALVRSGNQLERATEYLLTHQEVVAAAIYEQEREEAAARAAAIAAANAAGSTEAAATEPAAGSSTENNATTTSGTQEGETSAIAGNQTQGNEGASDEDDEEEDNDDSEDDDDDEDDDEEEMLRQALAMSQALDAPTPNADSADVSSVQELTNEGASTSREVQSSSTSSNQQDHDGTSGRAEENANNRATEEAKKEDEYKAALARHQRHKEELSKGRDEIKPLLITRSLELIDACEDIIFYVRDLFILLSKEKDSKLLDELVKDLEKVSNFNNQTNSTEKVFGGRLRLLALLFGDISIQSKMSEYGPTLAPLLMTTLTDYIKLQGSQKGNTWLSPLLLMIESLLSMSDEIKAVPDDTTAEAKLKATHDKDMKHDIISSSDMENLLSYSIILLNQEDLTKDTTLAVFRILVRLTRHHALALKFLKSNGLELIFSTLRPERIGIQGQQSFIVMIMRHIIEDTVTLQATMEKEIVRWFAQPTRARTADIQSYLRYNNFLGLRDLDAFIAGTLNVCKVSKHDPAFRALQLTLSKPSTPSKSGDTEKVQGDDIKGKGKEKDKDLETAEQTVAESSALASEQTSTTTTTAADVAEASKKYSSEISETVIHFLVSELLDSRTTSSSANPQPSSVNAPISGTQPSKTIIASPPLATALSTHSDKDSKPAEDTPHDIDFVHRCFVLQCLNELLMSYPSCKVDLMNYSRRKGVKDSGSVASKPRANWLGYILNDLIPYRGTVAQSSDMELRKHSIESNFACAVLVAMCSNNDDDEEEKKPFSDLVQVRRFVVDGIIRSFKDAIASSDPIEIKYGKFLSLSELSYKILGASSSSIVNAKPSEDMSINIVKVMLEKNFIMTLTNVLADIDLNYPHAKVLVNAVLKPLEHLTKLSLKMSRSTEPGSSKVHRQSTPLSVTGSGGGSADEADTPDLYRNSSLGMFDGANIESEEEDESGDSVGEDDIFEGEEYEEETASDASDLSEEDFSDDDDEDEDLEESVERNPFHHHSHGISDDDEDNDDEDMDGDEDDLDEEMEAELHEALDREDDEDDEEMMEWDAESRPIILREDDIAETIEDDDDAQITDPEYFEEQDRAHRHHTHTHNPFLHPADEEGMDEDDDDEDDDDENVDEDDEGDEDDLDEEADDIVLLDDAEGFDPVRGPGRGGPWEMTSTFVINDQEGFLNGAQVIDLRGRRPRSTARRLDDRGFFWNDSVVDQGRFSYIEDDDFPLLGAPARNPFLQVNDDVITHPLLAQPRATPSNPISDGHRRGGSRNVGLTDLQAFGELLSGNPSQIIGTLMNGGAIRANHGAFRVEVNHGGAAIVAPIDRSLAHGHHSGSSLIPTSSSADASGNKVDMFSIVHDFVPFSTSQRWSQECRMMYGATAQEKATRLVNHIVNALIPAAKEEHRLKLERDAKELEQRRKAEAERKRIAEEKRKAEEEAARIKAEEAEKARLAEAAAAEREAARRAEEAAARAARGETEGPEATPSSAETSSMEVEGTSSATAVQPQPESESAAPARRTALIDGEMVDITDSEIDPEFLEALPDELRREVYNDYLQSRRPAVPAVQPQQQQSSSTGTQAINSVFMDALPQHLRTELEEIMSGQDATRGSTSTSGPLMDAFNEYTLSRLVPRLRQLYQEGASRPNVPPSLLAETTAFLDQIPRSYPGLREAHDLLVGAASGSSSTAATKKAAVPRDAIQLVDKASLATLVRLMFLPQPVGKNILNKLLVNLCENSKTRTELLSLLLSILQDGGTDLAAVDKSFAQMSLRGKAIVKAHQHQKGKGAAALSTPALTATDNVPNLVARRCFESLSYIVSYNSQAVLFFLTEQEHHIALKRTPSKKGKGKERAISSKYPIVLLLDLLERPIFIENAALMEQLMMLLSLICRPLATLAKEEDEEKDKKEEKKEKARAEEGASISASTNTVATLTGSSAATGPDTTGASNETSVAAPAENPTSVSTVDERSNAIAATATESDSKSDTKAEAKTADNEPPTLKPPVIPDHCQQLIVRVLTAGECSSKTFQFTLSVIQNLSVLQGARDVITTELIRVARELGGGILENLDTLSETLSNAMSGVDVQGVALEKFTPASSKQAKLLRVLKTIDYMYSKKQGPNPTPATTQVNIELAPTLDPEEADAVMPRSMRDVGHGPMKLSKDEEKVSEIYDSLSFNTLWTKVGDTLELIRERNDMIHVATVLLPLIESFMVVCKYVGLRPSTLEMEEAECKATSTSTEELFLQFTEKHSKILNIMVRNNPSLMSGSFSLLVHNPKMLEFDNKRNYFTQQLHKRSPTREHYGTLQMNVRREMVFVDSFSQLQSRTGEEIKYSKLNVHFHGEEGVDAGGVTREWFQVLARQMFNPDYALFKTSAADKLTYQPNRASYVNPDHLLFFKFIGRVIGKAIYDGRLLDAYFTRSFYKHILGRPVDYRDVEAVDPEYYKSLVWMLENDITDIVEETFSVETDDFGNKKIVDLKPNGRNIPVTEENKHEYVKYITEQKLTLAIKDQIHSFLQGFHEIIPAHLISIFNEQELELLISGLPDIDVDEWKNNTEYQNYTQASPQIQNFWRAVRSFDQTERAKLLQFVTGTSKVPLGGFSQLQGISGVQKFQIHKDFSSTKRLPSAHTCFNQLDLPEYETYEELRQQLLTAISECSTGFAFA</sequence>
<comment type="catalytic activity">
    <reaction evidence="1">
        <text>S-ubiquitinyl-[E2 ubiquitin-conjugating enzyme]-L-cysteine + [acceptor protein]-L-lysine = [E2 ubiquitin-conjugating enzyme]-L-cysteine + N(6)-ubiquitinyl-[acceptor protein]-L-lysine.</text>
        <dbReference type="EC" id="2.3.2.26"/>
    </reaction>
</comment>
<gene>
    <name evidence="15" type="ORF">BCR41DRAFT_426816</name>
</gene>
<dbReference type="FunFam" id="3.30.2410.10:FF:000004">
    <property type="entry name" value="E3 ubiquitin-protein ligase HUWE1, variant"/>
    <property type="match status" value="1"/>
</dbReference>
<feature type="compositionally biased region" description="Basic and acidic residues" evidence="12">
    <location>
        <begin position="2742"/>
        <end position="2767"/>
    </location>
</feature>
<feature type="compositionally biased region" description="Acidic residues" evidence="12">
    <location>
        <begin position="2356"/>
        <end position="2376"/>
    </location>
</feature>
<feature type="compositionally biased region" description="Basic and acidic residues" evidence="12">
    <location>
        <begin position="3188"/>
        <end position="3202"/>
    </location>
</feature>
<feature type="domain" description="UBA" evidence="13">
    <location>
        <begin position="1279"/>
        <end position="1319"/>
    </location>
</feature>
<dbReference type="Pfam" id="PF00632">
    <property type="entry name" value="HECT"/>
    <property type="match status" value="1"/>
</dbReference>
<evidence type="ECO:0000313" key="16">
    <source>
        <dbReference type="Proteomes" id="UP000193648"/>
    </source>
</evidence>
<feature type="compositionally biased region" description="Low complexity" evidence="12">
    <location>
        <begin position="1351"/>
        <end position="1360"/>
    </location>
</feature>
<dbReference type="SUPFAM" id="SSF46934">
    <property type="entry name" value="UBA-like"/>
    <property type="match status" value="1"/>
</dbReference>
<feature type="compositionally biased region" description="Low complexity" evidence="12">
    <location>
        <begin position="211"/>
        <end position="240"/>
    </location>
</feature>
<feature type="compositionally biased region" description="Polar residues" evidence="12">
    <location>
        <begin position="2773"/>
        <end position="2799"/>
    </location>
</feature>
<reference evidence="15 16" key="1">
    <citation type="submission" date="2016-07" db="EMBL/GenBank/DDBJ databases">
        <title>Pervasive Adenine N6-methylation of Active Genes in Fungi.</title>
        <authorList>
            <consortium name="DOE Joint Genome Institute"/>
            <person name="Mondo S.J."/>
            <person name="Dannebaum R.O."/>
            <person name="Kuo R.C."/>
            <person name="Labutti K."/>
            <person name="Haridas S."/>
            <person name="Kuo A."/>
            <person name="Salamov A."/>
            <person name="Ahrendt S.R."/>
            <person name="Lipzen A."/>
            <person name="Sullivan W."/>
            <person name="Andreopoulos W.B."/>
            <person name="Clum A."/>
            <person name="Lindquist E."/>
            <person name="Daum C."/>
            <person name="Ramamoorthy G.K."/>
            <person name="Gryganskyi A."/>
            <person name="Culley D."/>
            <person name="Magnuson J.K."/>
            <person name="James T.Y."/>
            <person name="O'Malley M.A."/>
            <person name="Stajich J.E."/>
            <person name="Spatafora J.W."/>
            <person name="Visel A."/>
            <person name="Grigoriev I.V."/>
        </authorList>
    </citation>
    <scope>NUCLEOTIDE SEQUENCE [LARGE SCALE GENOMIC DNA]</scope>
    <source>
        <strain evidence="15 16">NRRL 3116</strain>
    </source>
</reference>
<dbReference type="STRING" id="64571.A0A1Y2G5S2"/>
<dbReference type="GO" id="GO:0061630">
    <property type="term" value="F:ubiquitin protein ligase activity"/>
    <property type="evidence" value="ECO:0007669"/>
    <property type="project" value="UniProtKB-EC"/>
</dbReference>
<dbReference type="PANTHER" id="PTHR11254">
    <property type="entry name" value="HECT DOMAIN UBIQUITIN-PROTEIN LIGASE"/>
    <property type="match status" value="1"/>
</dbReference>
<dbReference type="SUPFAM" id="SSF56204">
    <property type="entry name" value="Hect, E3 ligase catalytic domain"/>
    <property type="match status" value="1"/>
</dbReference>
<feature type="region of interest" description="Disordered" evidence="12">
    <location>
        <begin position="2184"/>
        <end position="2226"/>
    </location>
</feature>
<dbReference type="FunFam" id="3.30.2160.10:FF:000001">
    <property type="entry name" value="E3 ubiquitin-protein ligase NEDD4-like"/>
    <property type="match status" value="1"/>
</dbReference>
<feature type="compositionally biased region" description="Low complexity" evidence="12">
    <location>
        <begin position="1865"/>
        <end position="1882"/>
    </location>
</feature>
<feature type="region of interest" description="Disordered" evidence="12">
    <location>
        <begin position="1351"/>
        <end position="1512"/>
    </location>
</feature>
<dbReference type="InterPro" id="IPR015940">
    <property type="entry name" value="UBA"/>
</dbReference>
<dbReference type="Gene3D" id="3.90.1750.10">
    <property type="entry name" value="Hect, E3 ligase catalytic domains"/>
    <property type="match status" value="1"/>
</dbReference>
<dbReference type="GO" id="GO:0005737">
    <property type="term" value="C:cytoplasm"/>
    <property type="evidence" value="ECO:0007669"/>
    <property type="project" value="TreeGrafter"/>
</dbReference>
<evidence type="ECO:0000256" key="4">
    <source>
        <dbReference type="ARBA" id="ARBA00012485"/>
    </source>
</evidence>
<dbReference type="CDD" id="cd00078">
    <property type="entry name" value="HECTc"/>
    <property type="match status" value="1"/>
</dbReference>
<feature type="region of interest" description="Disordered" evidence="12">
    <location>
        <begin position="3182"/>
        <end position="3287"/>
    </location>
</feature>
<comment type="caution">
    <text evidence="15">The sequence shown here is derived from an EMBL/GenBank/DDBJ whole genome shotgun (WGS) entry which is preliminary data.</text>
</comment>
<feature type="compositionally biased region" description="Acidic residues" evidence="12">
    <location>
        <begin position="2255"/>
        <end position="2284"/>
    </location>
</feature>
<feature type="compositionally biased region" description="Polar residues" evidence="12">
    <location>
        <begin position="3206"/>
        <end position="3235"/>
    </location>
</feature>
<dbReference type="InterPro" id="IPR010309">
    <property type="entry name" value="E3_Ub_ligase_DUF908"/>
</dbReference>
<accession>A0A1Y2G5S2</accession>
<evidence type="ECO:0000256" key="6">
    <source>
        <dbReference type="ARBA" id="ARBA00022679"/>
    </source>
</evidence>
<keyword evidence="6" id="KW-0808">Transferase</keyword>
<dbReference type="SMART" id="SM00165">
    <property type="entry name" value="UBA"/>
    <property type="match status" value="1"/>
</dbReference>
<organism evidence="15 16">
    <name type="scientific">Lobosporangium transversale</name>
    <dbReference type="NCBI Taxonomy" id="64571"/>
    <lineage>
        <taxon>Eukaryota</taxon>
        <taxon>Fungi</taxon>
        <taxon>Fungi incertae sedis</taxon>
        <taxon>Mucoromycota</taxon>
        <taxon>Mortierellomycotina</taxon>
        <taxon>Mortierellomycetes</taxon>
        <taxon>Mortierellales</taxon>
        <taxon>Mortierellaceae</taxon>
        <taxon>Lobosporangium</taxon>
    </lineage>
</organism>
<feature type="compositionally biased region" description="Basic and acidic residues" evidence="12">
    <location>
        <begin position="1836"/>
        <end position="1858"/>
    </location>
</feature>
<evidence type="ECO:0000256" key="7">
    <source>
        <dbReference type="ARBA" id="ARBA00022786"/>
    </source>
</evidence>
<evidence type="ECO:0000256" key="9">
    <source>
        <dbReference type="ARBA" id="ARBA00023242"/>
    </source>
</evidence>
<keyword evidence="7 11" id="KW-0833">Ubl conjugation pathway</keyword>
<feature type="compositionally biased region" description="Low complexity" evidence="12">
    <location>
        <begin position="258"/>
        <end position="267"/>
    </location>
</feature>
<feature type="compositionally biased region" description="Polar residues" evidence="12">
    <location>
        <begin position="245"/>
        <end position="256"/>
    </location>
</feature>
<dbReference type="RefSeq" id="XP_021875439.1">
    <property type="nucleotide sequence ID" value="XM_022030781.1"/>
</dbReference>
<evidence type="ECO:0000256" key="1">
    <source>
        <dbReference type="ARBA" id="ARBA00000885"/>
    </source>
</evidence>
<dbReference type="InterPro" id="IPR035983">
    <property type="entry name" value="Hect_E3_ubiquitin_ligase"/>
</dbReference>
<dbReference type="InterPro" id="IPR010314">
    <property type="entry name" value="E3_Ub_ligase_DUF913"/>
</dbReference>
<dbReference type="InParanoid" id="A0A1Y2G5S2"/>
<dbReference type="GO" id="GO:0005634">
    <property type="term" value="C:nucleus"/>
    <property type="evidence" value="ECO:0007669"/>
    <property type="project" value="UniProtKB-SubCell"/>
</dbReference>
<keyword evidence="16" id="KW-1185">Reference proteome</keyword>
<evidence type="ECO:0000259" key="14">
    <source>
        <dbReference type="PROSITE" id="PS50237"/>
    </source>
</evidence>
<feature type="region of interest" description="Disordered" evidence="12">
    <location>
        <begin position="975"/>
        <end position="998"/>
    </location>
</feature>
<feature type="compositionally biased region" description="Polar residues" evidence="12">
    <location>
        <begin position="1442"/>
        <end position="1454"/>
    </location>
</feature>
<evidence type="ECO:0000259" key="13">
    <source>
        <dbReference type="PROSITE" id="PS50030"/>
    </source>
</evidence>
<dbReference type="FunFam" id="3.90.1750.10:FF:000003">
    <property type="entry name" value="E3 ubiquitin-protein ligase UPL1"/>
    <property type="match status" value="1"/>
</dbReference>
<dbReference type="Gene3D" id="3.30.2410.10">
    <property type="entry name" value="Hect, E3 ligase catalytic domain"/>
    <property type="match status" value="1"/>
</dbReference>
<feature type="region of interest" description="Disordered" evidence="12">
    <location>
        <begin position="202"/>
        <end position="267"/>
    </location>
</feature>
<name>A0A1Y2G5S2_9FUNG</name>
<comment type="subcellular location">
    <subcellularLocation>
        <location evidence="2">Nucleus</location>
    </subcellularLocation>
</comment>
<dbReference type="Pfam" id="PF06012">
    <property type="entry name" value="DUF908"/>
    <property type="match status" value="1"/>
</dbReference>
<keyword evidence="9" id="KW-0539">Nucleus</keyword>
<evidence type="ECO:0000256" key="3">
    <source>
        <dbReference type="ARBA" id="ARBA00004906"/>
    </source>
</evidence>
<dbReference type="FunCoup" id="A0A1Y2G5S2">
    <property type="interactions" value="856"/>
</dbReference>
<dbReference type="OrthoDB" id="8068875at2759"/>
<evidence type="ECO:0000256" key="12">
    <source>
        <dbReference type="SAM" id="MobiDB-lite"/>
    </source>
</evidence>
<dbReference type="GO" id="GO:0006511">
    <property type="term" value="P:ubiquitin-dependent protein catabolic process"/>
    <property type="evidence" value="ECO:0007669"/>
    <property type="project" value="TreeGrafter"/>
</dbReference>
<dbReference type="PROSITE" id="PS50030">
    <property type="entry name" value="UBA"/>
    <property type="match status" value="1"/>
</dbReference>
<feature type="compositionally biased region" description="Acidic residues" evidence="12">
    <location>
        <begin position="2300"/>
        <end position="2322"/>
    </location>
</feature>
<dbReference type="Pfam" id="PF22562">
    <property type="entry name" value="UBA_7"/>
    <property type="match status" value="1"/>
</dbReference>
<feature type="compositionally biased region" description="Basic and acidic residues" evidence="12">
    <location>
        <begin position="1470"/>
        <end position="1498"/>
    </location>
</feature>
<dbReference type="Proteomes" id="UP000193648">
    <property type="component" value="Unassembled WGS sequence"/>
</dbReference>
<feature type="region of interest" description="Disordered" evidence="12">
    <location>
        <begin position="2255"/>
        <end position="2428"/>
    </location>
</feature>
<feature type="compositionally biased region" description="Basic and acidic residues" evidence="12">
    <location>
        <begin position="3263"/>
        <end position="3277"/>
    </location>
</feature>
<dbReference type="InterPro" id="IPR016024">
    <property type="entry name" value="ARM-type_fold"/>
</dbReference>
<evidence type="ECO:0000256" key="10">
    <source>
        <dbReference type="ARBA" id="ARBA00034494"/>
    </source>
</evidence>
<feature type="region of interest" description="Disordered" evidence="12">
    <location>
        <begin position="1913"/>
        <end position="1934"/>
    </location>
</feature>
<dbReference type="Gene3D" id="1.10.8.10">
    <property type="entry name" value="DNA helicase RuvA subunit, C-terminal domain"/>
    <property type="match status" value="1"/>
</dbReference>
<dbReference type="EMBL" id="MCFF01000080">
    <property type="protein sequence ID" value="ORY96002.1"/>
    <property type="molecule type" value="Genomic_DNA"/>
</dbReference>
<dbReference type="UniPathway" id="UPA00143"/>
<dbReference type="SMART" id="SM00119">
    <property type="entry name" value="HECTc"/>
    <property type="match status" value="1"/>
</dbReference>
<feature type="active site" description="Glycyl thioester intermediate" evidence="11">
    <location>
        <position position="3908"/>
    </location>
</feature>
<keyword evidence="5" id="KW-0813">Transport</keyword>
<feature type="compositionally biased region" description="Low complexity" evidence="12">
    <location>
        <begin position="1368"/>
        <end position="1381"/>
    </location>
</feature>
<feature type="compositionally biased region" description="Low complexity" evidence="12">
    <location>
        <begin position="1455"/>
        <end position="1469"/>
    </location>
</feature>
<dbReference type="GO" id="GO:0051028">
    <property type="term" value="P:mRNA transport"/>
    <property type="evidence" value="ECO:0007669"/>
    <property type="project" value="UniProtKB-KW"/>
</dbReference>
<dbReference type="PANTHER" id="PTHR11254:SF67">
    <property type="entry name" value="E3 UBIQUITIN-PROTEIN LIGASE HUWE1"/>
    <property type="match status" value="1"/>
</dbReference>
<comment type="pathway">
    <text evidence="3">Protein modification; protein ubiquitination.</text>
</comment>
<dbReference type="InterPro" id="IPR000569">
    <property type="entry name" value="HECT_dom"/>
</dbReference>
<dbReference type="GO" id="GO:0000209">
    <property type="term" value="P:protein polyubiquitination"/>
    <property type="evidence" value="ECO:0007669"/>
    <property type="project" value="TreeGrafter"/>
</dbReference>
<evidence type="ECO:0000313" key="15">
    <source>
        <dbReference type="EMBL" id="ORY96002.1"/>
    </source>
</evidence>
<dbReference type="InterPro" id="IPR050409">
    <property type="entry name" value="E3_ubiq-protein_ligase"/>
</dbReference>
<feature type="compositionally biased region" description="Acidic residues" evidence="12">
    <location>
        <begin position="2330"/>
        <end position="2344"/>
    </location>
</feature>
<dbReference type="GeneID" id="33572622"/>
<comment type="similarity">
    <text evidence="10">Belongs to the UPL family. TOM1/PTR1 subfamily.</text>
</comment>
<feature type="compositionally biased region" description="Acidic residues" evidence="12">
    <location>
        <begin position="1393"/>
        <end position="1419"/>
    </location>
</feature>